<dbReference type="AlphaFoldDB" id="A0A1Y4R1T6"/>
<reference evidence="3" key="1">
    <citation type="submission" date="2017-04" db="EMBL/GenBank/DDBJ databases">
        <title>Function of individual gut microbiota members based on whole genome sequencing of pure cultures obtained from chicken caecum.</title>
        <authorList>
            <person name="Medvecky M."/>
            <person name="Cejkova D."/>
            <person name="Polansky O."/>
            <person name="Karasova D."/>
            <person name="Kubasova T."/>
            <person name="Cizek A."/>
            <person name="Rychlik I."/>
        </authorList>
    </citation>
    <scope>NUCLEOTIDE SEQUENCE [LARGE SCALE GENOMIC DNA]</scope>
    <source>
        <strain evidence="3">An144</strain>
    </source>
</reference>
<gene>
    <name evidence="2" type="ORF">B5E88_01460</name>
</gene>
<organism evidence="2 3">
    <name type="scientific">Enterococcus cecorum</name>
    <dbReference type="NCBI Taxonomy" id="44008"/>
    <lineage>
        <taxon>Bacteria</taxon>
        <taxon>Bacillati</taxon>
        <taxon>Bacillota</taxon>
        <taxon>Bacilli</taxon>
        <taxon>Lactobacillales</taxon>
        <taxon>Enterococcaceae</taxon>
        <taxon>Enterococcus</taxon>
    </lineage>
</organism>
<accession>A0A1Y4R1T6</accession>
<dbReference type="PANTHER" id="PTHR43279">
    <property type="entry name" value="CATECHOL-2,3-DIOXYGENASE"/>
    <property type="match status" value="1"/>
</dbReference>
<dbReference type="EMBL" id="NFLC01000002">
    <property type="protein sequence ID" value="OUQ11554.1"/>
    <property type="molecule type" value="Genomic_DNA"/>
</dbReference>
<evidence type="ECO:0000313" key="3">
    <source>
        <dbReference type="Proteomes" id="UP000196074"/>
    </source>
</evidence>
<dbReference type="PROSITE" id="PS51819">
    <property type="entry name" value="VOC"/>
    <property type="match status" value="1"/>
</dbReference>
<dbReference type="SUPFAM" id="SSF54593">
    <property type="entry name" value="Glyoxalase/Bleomycin resistance protein/Dihydroxybiphenyl dioxygenase"/>
    <property type="match status" value="2"/>
</dbReference>
<dbReference type="CDD" id="cd06587">
    <property type="entry name" value="VOC"/>
    <property type="match status" value="1"/>
</dbReference>
<dbReference type="Proteomes" id="UP000196074">
    <property type="component" value="Unassembled WGS sequence"/>
</dbReference>
<dbReference type="Pfam" id="PF14506">
    <property type="entry name" value="CppA_N"/>
    <property type="match status" value="1"/>
</dbReference>
<dbReference type="RefSeq" id="WP_087213834.1">
    <property type="nucleotide sequence ID" value="NZ_NFLC01000002.1"/>
</dbReference>
<dbReference type="InterPro" id="IPR032702">
    <property type="entry name" value="CppA_N"/>
</dbReference>
<evidence type="ECO:0000313" key="2">
    <source>
        <dbReference type="EMBL" id="OUQ11554.1"/>
    </source>
</evidence>
<name>A0A1Y4R1T6_9ENTE</name>
<sequence>MSVFSFDPSSRLSIVALRVKNRDQMINFYCEMLGFKLKTEENELAILVAEDGSHERIWLEESPRATERFGEVKRLNYYKVEVPTLSEFAAVYSRLVHAKYPVIQAEFTPDLCQFTIVDPEGNQLAICTPETVSIDETSLLTSADPNKKLSSKARIAALGLHAQDVQEECQFLADLLGFEFDENNIAFQTLADGEFGISIVKHDTENVKIPSHQILGLDFLKFQLQDEQFEQLLKHVQESQMKHYLDSKQKILTVYDPVGVEWWFLR</sequence>
<dbReference type="PANTHER" id="PTHR43279:SF1">
    <property type="entry name" value="CATECHOL-2,3-DIOXYGENASE"/>
    <property type="match status" value="1"/>
</dbReference>
<feature type="domain" description="VOC" evidence="1">
    <location>
        <begin position="11"/>
        <end position="129"/>
    </location>
</feature>
<dbReference type="Gene3D" id="3.10.180.10">
    <property type="entry name" value="2,3-Dihydroxybiphenyl 1,2-Dioxygenase, domain 1"/>
    <property type="match status" value="2"/>
</dbReference>
<comment type="caution">
    <text evidence="2">The sequence shown here is derived from an EMBL/GenBank/DDBJ whole genome shotgun (WGS) entry which is preliminary data.</text>
</comment>
<protein>
    <recommendedName>
        <fullName evidence="1">VOC domain-containing protein</fullName>
    </recommendedName>
</protein>
<dbReference type="InterPro" id="IPR029068">
    <property type="entry name" value="Glyas_Bleomycin-R_OHBP_Dase"/>
</dbReference>
<proteinExistence type="predicted"/>
<evidence type="ECO:0000259" key="1">
    <source>
        <dbReference type="PROSITE" id="PS51819"/>
    </source>
</evidence>
<dbReference type="InterPro" id="IPR032703">
    <property type="entry name" value="CppA_C"/>
</dbReference>
<dbReference type="Pfam" id="PF14507">
    <property type="entry name" value="CppA_C"/>
    <property type="match status" value="1"/>
</dbReference>
<dbReference type="InterPro" id="IPR037523">
    <property type="entry name" value="VOC_core"/>
</dbReference>